<reference evidence="3 4" key="1">
    <citation type="journal article" date="2015" name="Genome Announc.">
        <title>Draft Genome Sequence and Gene Annotation of the Entomopathogenic Fungus Verticillium hemipterigenum.</title>
        <authorList>
            <person name="Horn F."/>
            <person name="Habel A."/>
            <person name="Scharf D.H."/>
            <person name="Dworschak J."/>
            <person name="Brakhage A.A."/>
            <person name="Guthke R."/>
            <person name="Hertweck C."/>
            <person name="Linde J."/>
        </authorList>
    </citation>
    <scope>NUCLEOTIDE SEQUENCE [LARGE SCALE GENOMIC DNA]</scope>
</reference>
<dbReference type="PANTHER" id="PTHR37451">
    <property type="entry name" value="MARVEL DOMAIN"/>
    <property type="match status" value="1"/>
</dbReference>
<organism evidence="3 4">
    <name type="scientific">[Torrubiella] hemipterigena</name>
    <dbReference type="NCBI Taxonomy" id="1531966"/>
    <lineage>
        <taxon>Eukaryota</taxon>
        <taxon>Fungi</taxon>
        <taxon>Dikarya</taxon>
        <taxon>Ascomycota</taxon>
        <taxon>Pezizomycotina</taxon>
        <taxon>Sordariomycetes</taxon>
        <taxon>Hypocreomycetidae</taxon>
        <taxon>Hypocreales</taxon>
        <taxon>Clavicipitaceae</taxon>
        <taxon>Clavicipitaceae incertae sedis</taxon>
        <taxon>'Torrubiella' clade</taxon>
    </lineage>
</organism>
<feature type="compositionally biased region" description="Low complexity" evidence="1">
    <location>
        <begin position="216"/>
        <end position="226"/>
    </location>
</feature>
<accession>A0A0A1TFV0</accession>
<evidence type="ECO:0000256" key="1">
    <source>
        <dbReference type="SAM" id="MobiDB-lite"/>
    </source>
</evidence>
<feature type="compositionally biased region" description="Polar residues" evidence="1">
    <location>
        <begin position="169"/>
        <end position="178"/>
    </location>
</feature>
<evidence type="ECO:0000313" key="4">
    <source>
        <dbReference type="Proteomes" id="UP000039046"/>
    </source>
</evidence>
<keyword evidence="4" id="KW-1185">Reference proteome</keyword>
<name>A0A0A1TFV0_9HYPO</name>
<dbReference type="OrthoDB" id="5241662at2759"/>
<feature type="transmembrane region" description="Helical" evidence="2">
    <location>
        <begin position="73"/>
        <end position="93"/>
    </location>
</feature>
<gene>
    <name evidence="3" type="ORF">VHEMI04253</name>
</gene>
<evidence type="ECO:0000313" key="3">
    <source>
        <dbReference type="EMBL" id="CEJ86938.1"/>
    </source>
</evidence>
<sequence>MSTSSHVLEMPMWLFGLRIGQVVLSIILLGLAAATGSGYGIGDAPALAIACAIFTWIIVAYNIVTVRVPQYNSLYHIIAILALDAFMIIMWLATWARAADVASALGAASRYYSIFGRSLQTRTLTWAAYKGIYAALAGLGALMWLTWIGTFVFTLMAYLKGKKEGRFPLNNNPTTSEAHQMEEAKAQPAAAPAAQPAAQPVYAAPQPGYEQNPYEAPQAHPQQHQQ</sequence>
<dbReference type="AlphaFoldDB" id="A0A0A1TFV0"/>
<feature type="region of interest" description="Disordered" evidence="1">
    <location>
        <begin position="168"/>
        <end position="226"/>
    </location>
</feature>
<proteinExistence type="predicted"/>
<protein>
    <recommendedName>
        <fullName evidence="5">MARVEL domain-containing protein</fullName>
    </recommendedName>
</protein>
<dbReference type="Proteomes" id="UP000039046">
    <property type="component" value="Unassembled WGS sequence"/>
</dbReference>
<evidence type="ECO:0000256" key="2">
    <source>
        <dbReference type="SAM" id="Phobius"/>
    </source>
</evidence>
<keyword evidence="2" id="KW-0472">Membrane</keyword>
<evidence type="ECO:0008006" key="5">
    <source>
        <dbReference type="Google" id="ProtNLM"/>
    </source>
</evidence>
<dbReference type="EMBL" id="CDHN01000002">
    <property type="protein sequence ID" value="CEJ86938.1"/>
    <property type="molecule type" value="Genomic_DNA"/>
</dbReference>
<feature type="compositionally biased region" description="Low complexity" evidence="1">
    <location>
        <begin position="186"/>
        <end position="207"/>
    </location>
</feature>
<feature type="transmembrane region" description="Helical" evidence="2">
    <location>
        <begin position="132"/>
        <end position="159"/>
    </location>
</feature>
<dbReference type="HOGENOM" id="CLU_055465_1_1_1"/>
<dbReference type="PANTHER" id="PTHR37451:SF4">
    <property type="entry name" value="MARVEL DOMAIN-CONTAINING PROTEIN"/>
    <property type="match status" value="1"/>
</dbReference>
<dbReference type="STRING" id="1531966.A0A0A1TFV0"/>
<keyword evidence="2" id="KW-1133">Transmembrane helix</keyword>
<feature type="transmembrane region" description="Helical" evidence="2">
    <location>
        <begin position="12"/>
        <end position="34"/>
    </location>
</feature>
<keyword evidence="2" id="KW-0812">Transmembrane</keyword>
<feature type="transmembrane region" description="Helical" evidence="2">
    <location>
        <begin position="46"/>
        <end position="66"/>
    </location>
</feature>